<dbReference type="Pfam" id="PF07494">
    <property type="entry name" value="Reg_prop"/>
    <property type="match status" value="1"/>
</dbReference>
<reference evidence="2 3" key="1">
    <citation type="submission" date="2020-08" db="EMBL/GenBank/DDBJ databases">
        <title>Genomic Encyclopedia of Type Strains, Phase IV (KMG-IV): sequencing the most valuable type-strain genomes for metagenomic binning, comparative biology and taxonomic classification.</title>
        <authorList>
            <person name="Goeker M."/>
        </authorList>
    </citation>
    <scope>NUCLEOTIDE SEQUENCE [LARGE SCALE GENOMIC DNA]</scope>
    <source>
        <strain evidence="2 3">DSM 105074</strain>
    </source>
</reference>
<dbReference type="SUPFAM" id="SSF63829">
    <property type="entry name" value="Calcium-dependent phosphotriesterase"/>
    <property type="match status" value="2"/>
</dbReference>
<feature type="signal peptide" evidence="1">
    <location>
        <begin position="1"/>
        <end position="22"/>
    </location>
</feature>
<dbReference type="InterPro" id="IPR011110">
    <property type="entry name" value="Reg_prop"/>
</dbReference>
<dbReference type="EMBL" id="JACHGF010000003">
    <property type="protein sequence ID" value="MBB5284132.1"/>
    <property type="molecule type" value="Genomic_DNA"/>
</dbReference>
<sequence length="756" mass="86428">MLLAKSTLRAALWALVGGLVLACQSTPPEQEVAESTYQDVPFWQEYHEAYPVGSTPEANDVRSIAVDRQGQVWIATAAGIFVKKETESTWSSPFQEGGRATPGPAYVVAVDAQDNVWLGTWDGLYKYHRGTLEKIDGPLAPISTLCVAPEGTYALGPHGVWFSADGDTFTKKNYAMARSIRDALSDQHGGLWVASDVGLYHVTEAETTLFRDTTALLSAYVKGIALDDRQRLWAGGLGGVSILQNQKKAGTLTTEQGLPTAYVTRVRRAPHGTLWVGTEAGVVRYDSAQSTPSLLFSRRWLLHDHVHDIAFDAQGNAWVATARGVSAIKRQQMTLAQKNDYFQEVLLRRHIRAPWIAGQCRLTTPGDTTTWVPEDDDNDGEYTGNYLAMEAFRYAVTKSPEARENARKAFGFLKLLQEVTGTDGFFARTIVPTHWTELHDGNRTFSPQQRADELVKEPRFKPVETRWRKSKDGQWLWKGDTSSDEMCGHMFGYFFYYELAADEAEKTAVRQHVARIVDHLMAHNYNLTDVDGHPTRWGVWSPEQLNRDPEWAPDRHQNAMELLAFLKLAHYLTQDEKYQREYLRLIEQEKYLDHMAQVPQQNPAWFIYFDVMLQAYVYPLLIKGETDPERLAFYQKHLDDWFARRRGDHNPLINFIYNYCRGQKAELPNSIAFLKDTPLDLIDWPIDHTRREDVRIVRRPVLEDLQVDRLQPPSIRMTVRWDKNPWTAAGGDPSREREPVFWQLPYWMGRYLGMIQ</sequence>
<keyword evidence="1" id="KW-0732">Signal</keyword>
<evidence type="ECO:0008006" key="4">
    <source>
        <dbReference type="Google" id="ProtNLM"/>
    </source>
</evidence>
<accession>A0A840TRF5</accession>
<gene>
    <name evidence="2" type="ORF">HNQ92_002275</name>
</gene>
<comment type="caution">
    <text evidence="2">The sequence shown here is derived from an EMBL/GenBank/DDBJ whole genome shotgun (WGS) entry which is preliminary data.</text>
</comment>
<evidence type="ECO:0000313" key="2">
    <source>
        <dbReference type="EMBL" id="MBB5284132.1"/>
    </source>
</evidence>
<feature type="chain" id="PRO_5032825018" description="Two component regulator propeller" evidence="1">
    <location>
        <begin position="23"/>
        <end position="756"/>
    </location>
</feature>
<protein>
    <recommendedName>
        <fullName evidence="4">Two component regulator propeller</fullName>
    </recommendedName>
</protein>
<proteinExistence type="predicted"/>
<evidence type="ECO:0000256" key="1">
    <source>
        <dbReference type="SAM" id="SignalP"/>
    </source>
</evidence>
<organism evidence="2 3">
    <name type="scientific">Rhabdobacter roseus</name>
    <dbReference type="NCBI Taxonomy" id="1655419"/>
    <lineage>
        <taxon>Bacteria</taxon>
        <taxon>Pseudomonadati</taxon>
        <taxon>Bacteroidota</taxon>
        <taxon>Cytophagia</taxon>
        <taxon>Cytophagales</taxon>
        <taxon>Cytophagaceae</taxon>
        <taxon>Rhabdobacter</taxon>
    </lineage>
</organism>
<dbReference type="InterPro" id="IPR015943">
    <property type="entry name" value="WD40/YVTN_repeat-like_dom_sf"/>
</dbReference>
<dbReference type="Proteomes" id="UP000557307">
    <property type="component" value="Unassembled WGS sequence"/>
</dbReference>
<keyword evidence="3" id="KW-1185">Reference proteome</keyword>
<name>A0A840TRF5_9BACT</name>
<evidence type="ECO:0000313" key="3">
    <source>
        <dbReference type="Proteomes" id="UP000557307"/>
    </source>
</evidence>
<dbReference type="RefSeq" id="WP_184174092.1">
    <property type="nucleotide sequence ID" value="NZ_JACHGF010000003.1"/>
</dbReference>
<dbReference type="Gene3D" id="2.130.10.10">
    <property type="entry name" value="YVTN repeat-like/Quinoprotein amine dehydrogenase"/>
    <property type="match status" value="2"/>
</dbReference>
<dbReference type="AlphaFoldDB" id="A0A840TRF5"/>
<dbReference type="PROSITE" id="PS51257">
    <property type="entry name" value="PROKAR_LIPOPROTEIN"/>
    <property type="match status" value="1"/>
</dbReference>